<organism evidence="3 4">
    <name type="scientific">Pocillopora damicornis</name>
    <name type="common">Cauliflower coral</name>
    <name type="synonym">Millepora damicornis</name>
    <dbReference type="NCBI Taxonomy" id="46731"/>
    <lineage>
        <taxon>Eukaryota</taxon>
        <taxon>Metazoa</taxon>
        <taxon>Cnidaria</taxon>
        <taxon>Anthozoa</taxon>
        <taxon>Hexacorallia</taxon>
        <taxon>Scleractinia</taxon>
        <taxon>Astrocoeniina</taxon>
        <taxon>Pocilloporidae</taxon>
        <taxon>Pocillopora</taxon>
    </lineage>
</organism>
<evidence type="ECO:0000313" key="4">
    <source>
        <dbReference type="Proteomes" id="UP000275408"/>
    </source>
</evidence>
<reference evidence="3 4" key="1">
    <citation type="journal article" date="2018" name="Sci. Rep.">
        <title>Comparative analysis of the Pocillopora damicornis genome highlights role of immune system in coral evolution.</title>
        <authorList>
            <person name="Cunning R."/>
            <person name="Bay R.A."/>
            <person name="Gillette P."/>
            <person name="Baker A.C."/>
            <person name="Traylor-Knowles N."/>
        </authorList>
    </citation>
    <scope>NUCLEOTIDE SEQUENCE [LARGE SCALE GENOMIC DNA]</scope>
    <source>
        <strain evidence="3">RSMAS</strain>
        <tissue evidence="3">Whole animal</tissue>
    </source>
</reference>
<feature type="signal peptide" evidence="2">
    <location>
        <begin position="1"/>
        <end position="24"/>
    </location>
</feature>
<keyword evidence="2" id="KW-0732">Signal</keyword>
<feature type="chain" id="PRO_5018065885" evidence="2">
    <location>
        <begin position="25"/>
        <end position="121"/>
    </location>
</feature>
<dbReference type="Proteomes" id="UP000275408">
    <property type="component" value="Unassembled WGS sequence"/>
</dbReference>
<accession>A0A3M6UIG4</accession>
<sequence>MALHSAMSYSMMVLLLLISRNTQGRPAAPQFPFSSLIPTTLPQGCDIYGDRVYLPGEVIAGDPDGCFAVVCTEHGIQIWDGDCHTSTANPSPPSSTPATFEVELTTERPPPSFPGFPFAGV</sequence>
<dbReference type="AlphaFoldDB" id="A0A3M6UIG4"/>
<evidence type="ECO:0000313" key="3">
    <source>
        <dbReference type="EMBL" id="RMX53442.1"/>
    </source>
</evidence>
<feature type="region of interest" description="Disordered" evidence="1">
    <location>
        <begin position="85"/>
        <end position="121"/>
    </location>
</feature>
<name>A0A3M6UIG4_POCDA</name>
<proteinExistence type="predicted"/>
<protein>
    <submittedName>
        <fullName evidence="3">Uncharacterized protein</fullName>
    </submittedName>
</protein>
<evidence type="ECO:0000256" key="2">
    <source>
        <dbReference type="SAM" id="SignalP"/>
    </source>
</evidence>
<evidence type="ECO:0000256" key="1">
    <source>
        <dbReference type="SAM" id="MobiDB-lite"/>
    </source>
</evidence>
<gene>
    <name evidence="3" type="ORF">pdam_00013295</name>
</gene>
<comment type="caution">
    <text evidence="3">The sequence shown here is derived from an EMBL/GenBank/DDBJ whole genome shotgun (WGS) entry which is preliminary data.</text>
</comment>
<dbReference type="EMBL" id="RCHS01001430">
    <property type="protein sequence ID" value="RMX53442.1"/>
    <property type="molecule type" value="Genomic_DNA"/>
</dbReference>
<keyword evidence="4" id="KW-1185">Reference proteome</keyword>